<keyword evidence="3" id="KW-1185">Reference proteome</keyword>
<comment type="caution">
    <text evidence="2">The sequence shown here is derived from an EMBL/GenBank/DDBJ whole genome shotgun (WGS) entry which is preliminary data.</text>
</comment>
<sequence>MLLPSETQTMWGKTFLVRRISPHLADVSLLRRWLDICRTHHGSGCQPSPLDEVFSLLENLKFIDLDEEKIVVSARGGVQVTEGSLGPNTLGLPKTVRDAMMLVKALGIKYIWVDALCILQDDMEEKAPRGAKDGPRVWTSSEYRSKHGHYLKARHAASYDYSHSVAISIW</sequence>
<feature type="domain" description="Heterokaryon incompatibility" evidence="1">
    <location>
        <begin position="86"/>
        <end position="127"/>
    </location>
</feature>
<reference evidence="2" key="1">
    <citation type="submission" date="2021-06" db="EMBL/GenBank/DDBJ databases">
        <title>Comparative genomics, transcriptomics and evolutionary studies reveal genomic signatures of adaptation to plant cell wall in hemibiotrophic fungi.</title>
        <authorList>
            <consortium name="DOE Joint Genome Institute"/>
            <person name="Baroncelli R."/>
            <person name="Diaz J.F."/>
            <person name="Benocci T."/>
            <person name="Peng M."/>
            <person name="Battaglia E."/>
            <person name="Haridas S."/>
            <person name="Andreopoulos W."/>
            <person name="Labutti K."/>
            <person name="Pangilinan J."/>
            <person name="Floch G.L."/>
            <person name="Makela M.R."/>
            <person name="Henrissat B."/>
            <person name="Grigoriev I.V."/>
            <person name="Crouch J.A."/>
            <person name="De Vries R.P."/>
            <person name="Sukno S.A."/>
            <person name="Thon M.R."/>
        </authorList>
    </citation>
    <scope>NUCLEOTIDE SEQUENCE</scope>
    <source>
        <strain evidence="2">CBS 102054</strain>
    </source>
</reference>
<evidence type="ECO:0000259" key="1">
    <source>
        <dbReference type="Pfam" id="PF06985"/>
    </source>
</evidence>
<dbReference type="InterPro" id="IPR010730">
    <property type="entry name" value="HET"/>
</dbReference>
<dbReference type="Pfam" id="PF06985">
    <property type="entry name" value="HET"/>
    <property type="match status" value="1"/>
</dbReference>
<dbReference type="EMBL" id="JAHMHQ010000001">
    <property type="protein sequence ID" value="KAK1655409.1"/>
    <property type="molecule type" value="Genomic_DNA"/>
</dbReference>
<dbReference type="PANTHER" id="PTHR33112">
    <property type="entry name" value="DOMAIN PROTEIN, PUTATIVE-RELATED"/>
    <property type="match status" value="1"/>
</dbReference>
<protein>
    <recommendedName>
        <fullName evidence="1">Heterokaryon incompatibility domain-containing protein</fullName>
    </recommendedName>
</protein>
<evidence type="ECO:0000313" key="2">
    <source>
        <dbReference type="EMBL" id="KAK1655409.1"/>
    </source>
</evidence>
<dbReference type="AlphaFoldDB" id="A0AAJ0A3H1"/>
<organism evidence="2 3">
    <name type="scientific">Colletotrichum phormii</name>
    <dbReference type="NCBI Taxonomy" id="359342"/>
    <lineage>
        <taxon>Eukaryota</taxon>
        <taxon>Fungi</taxon>
        <taxon>Dikarya</taxon>
        <taxon>Ascomycota</taxon>
        <taxon>Pezizomycotina</taxon>
        <taxon>Sordariomycetes</taxon>
        <taxon>Hypocreomycetidae</taxon>
        <taxon>Glomerellales</taxon>
        <taxon>Glomerellaceae</taxon>
        <taxon>Colletotrichum</taxon>
        <taxon>Colletotrichum acutatum species complex</taxon>
    </lineage>
</organism>
<dbReference type="RefSeq" id="XP_060451453.1">
    <property type="nucleotide sequence ID" value="XM_060587101.1"/>
</dbReference>
<evidence type="ECO:0000313" key="3">
    <source>
        <dbReference type="Proteomes" id="UP001243989"/>
    </source>
</evidence>
<proteinExistence type="predicted"/>
<dbReference type="PANTHER" id="PTHR33112:SF12">
    <property type="entry name" value="HETEROKARYON INCOMPATIBILITY DOMAIN-CONTAINING PROTEIN"/>
    <property type="match status" value="1"/>
</dbReference>
<name>A0AAJ0A3H1_9PEZI</name>
<dbReference type="Proteomes" id="UP001243989">
    <property type="component" value="Unassembled WGS sequence"/>
</dbReference>
<gene>
    <name evidence="2" type="ORF">BDP81DRAFT_388343</name>
</gene>
<dbReference type="GeneID" id="85471963"/>
<accession>A0AAJ0A3H1</accession>